<accession>A0AAW0MX21</accession>
<feature type="compositionally biased region" description="Basic and acidic residues" evidence="1">
    <location>
        <begin position="200"/>
        <end position="210"/>
    </location>
</feature>
<gene>
    <name evidence="2" type="ORF">WMY93_032342</name>
</gene>
<feature type="compositionally biased region" description="Low complexity" evidence="1">
    <location>
        <begin position="40"/>
        <end position="61"/>
    </location>
</feature>
<sequence length="342" mass="37546">PAMDPVPNLTSSHVEIRVQPDNRTVTLHERNVYGARQPAHKPATTPTRPATPTSPTATPTSPAYWWKEQVLEHKDGESKPYTEVSGAEFHPNSENALTLVYHSHNYGPFLLTYTTTTAPSCSPTTLTLGLPQPQLRPLPPHLQERGNHTDVEALKKHQEDHRKLGNCLSLSGENVEEWHYDGAAEENMEREKEKRRRNNQKREIRQYQQRKETKEGASAFAWFAYLVATPLLTQGAANAPFEPVLALNKEKEEDASSFCACCVTSGQIQDGVVRSEAEFLGERAEAGAVLLFPGTRSGDVGSGPAVGPVRHHAVSFTASETPGLTGLVRVSDAASKHTESCN</sequence>
<dbReference type="AlphaFoldDB" id="A0AAW0MX21"/>
<dbReference type="EMBL" id="JBBPFD010000030">
    <property type="protein sequence ID" value="KAK7881036.1"/>
    <property type="molecule type" value="Genomic_DNA"/>
</dbReference>
<protein>
    <submittedName>
        <fullName evidence="2">Uncharacterized protein</fullName>
    </submittedName>
</protein>
<evidence type="ECO:0000313" key="2">
    <source>
        <dbReference type="EMBL" id="KAK7881036.1"/>
    </source>
</evidence>
<organism evidence="2 3">
    <name type="scientific">Mugilogobius chulae</name>
    <name type="common">yellowstripe goby</name>
    <dbReference type="NCBI Taxonomy" id="88201"/>
    <lineage>
        <taxon>Eukaryota</taxon>
        <taxon>Metazoa</taxon>
        <taxon>Chordata</taxon>
        <taxon>Craniata</taxon>
        <taxon>Vertebrata</taxon>
        <taxon>Euteleostomi</taxon>
        <taxon>Actinopterygii</taxon>
        <taxon>Neopterygii</taxon>
        <taxon>Teleostei</taxon>
        <taxon>Neoteleostei</taxon>
        <taxon>Acanthomorphata</taxon>
        <taxon>Gobiaria</taxon>
        <taxon>Gobiiformes</taxon>
        <taxon>Gobioidei</taxon>
        <taxon>Gobiidae</taxon>
        <taxon>Gobionellinae</taxon>
        <taxon>Mugilogobius</taxon>
    </lineage>
</organism>
<evidence type="ECO:0000256" key="1">
    <source>
        <dbReference type="SAM" id="MobiDB-lite"/>
    </source>
</evidence>
<proteinExistence type="predicted"/>
<feature type="region of interest" description="Disordered" evidence="1">
    <location>
        <begin position="34"/>
        <end position="61"/>
    </location>
</feature>
<feature type="non-terminal residue" evidence="2">
    <location>
        <position position="1"/>
    </location>
</feature>
<dbReference type="Proteomes" id="UP001460270">
    <property type="component" value="Unassembled WGS sequence"/>
</dbReference>
<evidence type="ECO:0000313" key="3">
    <source>
        <dbReference type="Proteomes" id="UP001460270"/>
    </source>
</evidence>
<feature type="region of interest" description="Disordered" evidence="1">
    <location>
        <begin position="185"/>
        <end position="210"/>
    </location>
</feature>
<keyword evidence="3" id="KW-1185">Reference proteome</keyword>
<name>A0AAW0MX21_9GOBI</name>
<reference evidence="3" key="1">
    <citation type="submission" date="2024-04" db="EMBL/GenBank/DDBJ databases">
        <title>Salinicola lusitanus LLJ914,a marine bacterium isolated from the Okinawa Trough.</title>
        <authorList>
            <person name="Li J."/>
        </authorList>
    </citation>
    <scope>NUCLEOTIDE SEQUENCE [LARGE SCALE GENOMIC DNA]</scope>
</reference>
<comment type="caution">
    <text evidence="2">The sequence shown here is derived from an EMBL/GenBank/DDBJ whole genome shotgun (WGS) entry which is preliminary data.</text>
</comment>